<sequence>MGTPQRGRHKGSSIFVALFWPFRSYGLECDLSNGCLSGDRDTLIVISELTYKGGLTIARRSVLVLSLDDELMSRQ</sequence>
<evidence type="ECO:0000313" key="2">
    <source>
        <dbReference type="EMBL" id="KIK14958.1"/>
    </source>
</evidence>
<dbReference type="AlphaFoldDB" id="A0A0C9Z4N4"/>
<dbReference type="Proteomes" id="UP000054018">
    <property type="component" value="Unassembled WGS sequence"/>
</dbReference>
<dbReference type="HOGENOM" id="CLU_2671993_0_0_1"/>
<accession>A0A0C9Z4N4</accession>
<name>A0A0C9Z4N4_9AGAM</name>
<keyword evidence="1" id="KW-0732">Signal</keyword>
<proteinExistence type="predicted"/>
<dbReference type="EMBL" id="KN833913">
    <property type="protein sequence ID" value="KIK14958.1"/>
    <property type="molecule type" value="Genomic_DNA"/>
</dbReference>
<reference evidence="2 3" key="1">
    <citation type="submission" date="2014-04" db="EMBL/GenBank/DDBJ databases">
        <authorList>
            <consortium name="DOE Joint Genome Institute"/>
            <person name="Kuo A."/>
            <person name="Kohler A."/>
            <person name="Costa M.D."/>
            <person name="Nagy L.G."/>
            <person name="Floudas D."/>
            <person name="Copeland A."/>
            <person name="Barry K.W."/>
            <person name="Cichocki N."/>
            <person name="Veneault-Fourrey C."/>
            <person name="LaButti K."/>
            <person name="Lindquist E.A."/>
            <person name="Lipzen A."/>
            <person name="Lundell T."/>
            <person name="Morin E."/>
            <person name="Murat C."/>
            <person name="Sun H."/>
            <person name="Tunlid A."/>
            <person name="Henrissat B."/>
            <person name="Grigoriev I.V."/>
            <person name="Hibbett D.S."/>
            <person name="Martin F."/>
            <person name="Nordberg H.P."/>
            <person name="Cantor M.N."/>
            <person name="Hua S.X."/>
        </authorList>
    </citation>
    <scope>NUCLEOTIDE SEQUENCE [LARGE SCALE GENOMIC DNA]</scope>
    <source>
        <strain evidence="2 3">441</strain>
    </source>
</reference>
<evidence type="ECO:0000256" key="1">
    <source>
        <dbReference type="SAM" id="SignalP"/>
    </source>
</evidence>
<reference evidence="3" key="2">
    <citation type="submission" date="2015-01" db="EMBL/GenBank/DDBJ databases">
        <title>Evolutionary Origins and Diversification of the Mycorrhizal Mutualists.</title>
        <authorList>
            <consortium name="DOE Joint Genome Institute"/>
            <consortium name="Mycorrhizal Genomics Consortium"/>
            <person name="Kohler A."/>
            <person name="Kuo A."/>
            <person name="Nagy L.G."/>
            <person name="Floudas D."/>
            <person name="Copeland A."/>
            <person name="Barry K.W."/>
            <person name="Cichocki N."/>
            <person name="Veneault-Fourrey C."/>
            <person name="LaButti K."/>
            <person name="Lindquist E.A."/>
            <person name="Lipzen A."/>
            <person name="Lundell T."/>
            <person name="Morin E."/>
            <person name="Murat C."/>
            <person name="Riley R."/>
            <person name="Ohm R."/>
            <person name="Sun H."/>
            <person name="Tunlid A."/>
            <person name="Henrissat B."/>
            <person name="Grigoriev I.V."/>
            <person name="Hibbett D.S."/>
            <person name="Martin F."/>
        </authorList>
    </citation>
    <scope>NUCLEOTIDE SEQUENCE [LARGE SCALE GENOMIC DNA]</scope>
    <source>
        <strain evidence="3">441</strain>
    </source>
</reference>
<feature type="chain" id="PRO_5002217892" evidence="1">
    <location>
        <begin position="27"/>
        <end position="75"/>
    </location>
</feature>
<keyword evidence="3" id="KW-1185">Reference proteome</keyword>
<evidence type="ECO:0000313" key="3">
    <source>
        <dbReference type="Proteomes" id="UP000054018"/>
    </source>
</evidence>
<feature type="signal peptide" evidence="1">
    <location>
        <begin position="1"/>
        <end position="26"/>
    </location>
</feature>
<gene>
    <name evidence="2" type="ORF">PISMIDRAFT_687580</name>
</gene>
<organism evidence="2 3">
    <name type="scientific">Pisolithus microcarpus 441</name>
    <dbReference type="NCBI Taxonomy" id="765257"/>
    <lineage>
        <taxon>Eukaryota</taxon>
        <taxon>Fungi</taxon>
        <taxon>Dikarya</taxon>
        <taxon>Basidiomycota</taxon>
        <taxon>Agaricomycotina</taxon>
        <taxon>Agaricomycetes</taxon>
        <taxon>Agaricomycetidae</taxon>
        <taxon>Boletales</taxon>
        <taxon>Sclerodermatineae</taxon>
        <taxon>Pisolithaceae</taxon>
        <taxon>Pisolithus</taxon>
    </lineage>
</organism>
<protein>
    <submittedName>
        <fullName evidence="2">Uncharacterized protein</fullName>
    </submittedName>
</protein>